<sequence>CRRVLATAPFIQQHVAAASSRSLGPGQPCPHYFVEPLSWMRRELEKGQLHGRLGCPNERCGAAVGRYDWKGIRCACGGWVTPGLSLQRARVDEEVRRKTRPGSGNPGRGAGAGAGAGPGAGAGAEAGAVDFGIRMPPGSGGGRGGGRGGHL</sequence>
<proteinExistence type="inferred from homology"/>
<evidence type="ECO:0000256" key="3">
    <source>
        <dbReference type="ARBA" id="ARBA00022801"/>
    </source>
</evidence>
<evidence type="ECO:0000313" key="6">
    <source>
        <dbReference type="EMBL" id="KAG5912795.1"/>
    </source>
</evidence>
<feature type="non-terminal residue" evidence="6">
    <location>
        <position position="1"/>
    </location>
</feature>
<dbReference type="EMBL" id="SRPY01001582">
    <property type="protein sequence ID" value="KAG5912795.1"/>
    <property type="molecule type" value="Genomic_DNA"/>
</dbReference>
<dbReference type="OrthoDB" id="2017893at2759"/>
<evidence type="ECO:0000256" key="4">
    <source>
        <dbReference type="ARBA" id="ARBA00022912"/>
    </source>
</evidence>
<dbReference type="EC" id="3.1.3.48" evidence="2"/>
<comment type="caution">
    <text evidence="6">The sequence shown here is derived from an EMBL/GenBank/DDBJ whole genome shotgun (WGS) entry which is preliminary data.</text>
</comment>
<comment type="similarity">
    <text evidence="1">Belongs to the protein-tyrosine phosphatase family. Non-receptor class dual specificity subfamily.</text>
</comment>
<accession>A0A8K0NH62</accession>
<dbReference type="GO" id="GO:0005634">
    <property type="term" value="C:nucleus"/>
    <property type="evidence" value="ECO:0007669"/>
    <property type="project" value="TreeGrafter"/>
</dbReference>
<feature type="region of interest" description="Disordered" evidence="5">
    <location>
        <begin position="89"/>
        <end position="151"/>
    </location>
</feature>
<dbReference type="AlphaFoldDB" id="A0A8K0NH62"/>
<keyword evidence="3" id="KW-0378">Hydrolase</keyword>
<evidence type="ECO:0000256" key="1">
    <source>
        <dbReference type="ARBA" id="ARBA00008601"/>
    </source>
</evidence>
<evidence type="ECO:0000256" key="2">
    <source>
        <dbReference type="ARBA" id="ARBA00013064"/>
    </source>
</evidence>
<evidence type="ECO:0000313" key="7">
    <source>
        <dbReference type="Proteomes" id="UP000811619"/>
    </source>
</evidence>
<name>A0A8K0NH62_9HYPO</name>
<dbReference type="GO" id="GO:0004725">
    <property type="term" value="F:protein tyrosine phosphatase activity"/>
    <property type="evidence" value="ECO:0007669"/>
    <property type="project" value="UniProtKB-EC"/>
</dbReference>
<keyword evidence="4" id="KW-0904">Protein phosphatase</keyword>
<feature type="compositionally biased region" description="Gly residues" evidence="5">
    <location>
        <begin position="138"/>
        <end position="151"/>
    </location>
</feature>
<dbReference type="PANTHER" id="PTHR45848:SF4">
    <property type="entry name" value="DUAL SPECIFICITY PROTEIN PHOSPHATASE 12"/>
    <property type="match status" value="1"/>
</dbReference>
<dbReference type="PANTHER" id="PTHR45848">
    <property type="entry name" value="DUAL SPECIFICITY PROTEIN PHOSPHATASE 12 FAMILY MEMBER"/>
    <property type="match status" value="1"/>
</dbReference>
<dbReference type="GO" id="GO:0008138">
    <property type="term" value="F:protein tyrosine/serine/threonine phosphatase activity"/>
    <property type="evidence" value="ECO:0007669"/>
    <property type="project" value="TreeGrafter"/>
</dbReference>
<dbReference type="Proteomes" id="UP000811619">
    <property type="component" value="Unassembled WGS sequence"/>
</dbReference>
<reference evidence="6" key="1">
    <citation type="journal article" date="2020" name="bioRxiv">
        <title>Whole genome comparisons of ergot fungi reveals the divergence and evolution of species within the genus Claviceps are the result of varying mechanisms driving genome evolution and host range expansion.</title>
        <authorList>
            <person name="Wyka S.A."/>
            <person name="Mondo S.J."/>
            <person name="Liu M."/>
            <person name="Dettman J."/>
            <person name="Nalam V."/>
            <person name="Broders K.D."/>
        </authorList>
    </citation>
    <scope>NUCLEOTIDE SEQUENCE</scope>
    <source>
        <strain evidence="6">CCC 489</strain>
    </source>
</reference>
<gene>
    <name evidence="6" type="ORF">E4U42_001825</name>
</gene>
<feature type="compositionally biased region" description="Gly residues" evidence="5">
    <location>
        <begin position="104"/>
        <end position="124"/>
    </location>
</feature>
<keyword evidence="7" id="KW-1185">Reference proteome</keyword>
<evidence type="ECO:0000256" key="5">
    <source>
        <dbReference type="SAM" id="MobiDB-lite"/>
    </source>
</evidence>
<protein>
    <recommendedName>
        <fullName evidence="2">protein-tyrosine-phosphatase</fullName>
        <ecNumber evidence="2">3.1.3.48</ecNumber>
    </recommendedName>
</protein>
<organism evidence="6 7">
    <name type="scientific">Claviceps africana</name>
    <dbReference type="NCBI Taxonomy" id="83212"/>
    <lineage>
        <taxon>Eukaryota</taxon>
        <taxon>Fungi</taxon>
        <taxon>Dikarya</taxon>
        <taxon>Ascomycota</taxon>
        <taxon>Pezizomycotina</taxon>
        <taxon>Sordariomycetes</taxon>
        <taxon>Hypocreomycetidae</taxon>
        <taxon>Hypocreales</taxon>
        <taxon>Clavicipitaceae</taxon>
        <taxon>Claviceps</taxon>
    </lineage>
</organism>